<protein>
    <submittedName>
        <fullName evidence="2">IS110 family transposase</fullName>
    </submittedName>
</protein>
<evidence type="ECO:0000313" key="2">
    <source>
        <dbReference type="EMBL" id="MCU6678316.1"/>
    </source>
</evidence>
<keyword evidence="3" id="KW-1185">Reference proteome</keyword>
<dbReference type="Proteomes" id="UP001062027">
    <property type="component" value="Unassembled WGS sequence"/>
</dbReference>
<organism evidence="2 3">
    <name type="scientific">Leclercia tamurae</name>
    <dbReference type="NCBI Taxonomy" id="2926467"/>
    <lineage>
        <taxon>Bacteria</taxon>
        <taxon>Pseudomonadati</taxon>
        <taxon>Pseudomonadota</taxon>
        <taxon>Gammaproteobacteria</taxon>
        <taxon>Enterobacterales</taxon>
        <taxon>Enterobacteriaceae</taxon>
        <taxon>Leclercia</taxon>
    </lineage>
</organism>
<name>A0ABT2RBP7_9ENTR</name>
<accession>A0ABT2RBP7</accession>
<proteinExistence type="predicted"/>
<dbReference type="EMBL" id="JAMHKS010000069">
    <property type="protein sequence ID" value="MCU6677361.1"/>
    <property type="molecule type" value="Genomic_DNA"/>
</dbReference>
<evidence type="ECO:0000313" key="3">
    <source>
        <dbReference type="Proteomes" id="UP001062027"/>
    </source>
</evidence>
<sequence length="38" mass="4073">AKLIIGAMMRKLAQVAYGVLKSGRPFDATLHQENACVA</sequence>
<feature type="non-terminal residue" evidence="2">
    <location>
        <position position="1"/>
    </location>
</feature>
<comment type="caution">
    <text evidence="2">The sequence shown here is derived from an EMBL/GenBank/DDBJ whole genome shotgun (WGS) entry which is preliminary data.</text>
</comment>
<reference evidence="2" key="1">
    <citation type="submission" date="2022-05" db="EMBL/GenBank/DDBJ databases">
        <title>Description of a novel species of Leclercia; Leclercia tamurae and the Proposal for a Novel Genus Silvania gen. nov. Containing Two Novel Species Silvania hatchlandensis sp. nov. and Silvania confinis sp. nov. Isolated from the Rhizosphere of Oak.</title>
        <authorList>
            <person name="Maddock D.W."/>
            <person name="Brady C.L."/>
            <person name="Denman S."/>
            <person name="Arnold D."/>
        </authorList>
    </citation>
    <scope>NUCLEOTIDE SEQUENCE</scope>
    <source>
        <strain evidence="2">H6S3</strain>
    </source>
</reference>
<gene>
    <name evidence="1" type="ORF">M8318_06730</name>
    <name evidence="2" type="ORF">M8318_11615</name>
</gene>
<dbReference type="EMBL" id="JAMHKS010000073">
    <property type="protein sequence ID" value="MCU6678316.1"/>
    <property type="molecule type" value="Genomic_DNA"/>
</dbReference>
<evidence type="ECO:0000313" key="1">
    <source>
        <dbReference type="EMBL" id="MCU6677361.1"/>
    </source>
</evidence>